<comment type="caution">
    <text evidence="2">The sequence shown here is derived from an EMBL/GenBank/DDBJ whole genome shotgun (WGS) entry which is preliminary data.</text>
</comment>
<evidence type="ECO:0000313" key="2">
    <source>
        <dbReference type="EMBL" id="CAK7931501.1"/>
    </source>
</evidence>
<sequence>MKTRSSSPKPFMRPRHAAQENADREVAGIRKQLDKAGERLVAECGKLSHSLDKANSKKSKYKKTGLHFQENLSRALKLVAGLQADQETLCRALKQVSGLQAELGEAQDSLSARSANCDQLRRIKSDRDVSLDHMRVRVADVALERDRELRDNTTLRDRMASLVSGDTSATPSKVGSSTNTPVPATPQPMSNGSGLSRKRSRDPLPSSTLPPFKKVTRSGVSKAKPSPVCDPKVARSATAKAKLYPVCDPKPPSPIKGGIRDPEGRRDLNNRHDPAKSAASPKLVKQRRRSPGLTSSEGRDKLAGEDETLVALSG</sequence>
<feature type="region of interest" description="Disordered" evidence="1">
    <location>
        <begin position="1"/>
        <end position="24"/>
    </location>
</feature>
<feature type="compositionally biased region" description="Polar residues" evidence="1">
    <location>
        <begin position="164"/>
        <end position="194"/>
    </location>
</feature>
<evidence type="ECO:0000313" key="3">
    <source>
        <dbReference type="Proteomes" id="UP001162060"/>
    </source>
</evidence>
<dbReference type="Proteomes" id="UP001162060">
    <property type="component" value="Unassembled WGS sequence"/>
</dbReference>
<organism evidence="2 3">
    <name type="scientific">Peronospora matthiolae</name>
    <dbReference type="NCBI Taxonomy" id="2874970"/>
    <lineage>
        <taxon>Eukaryota</taxon>
        <taxon>Sar</taxon>
        <taxon>Stramenopiles</taxon>
        <taxon>Oomycota</taxon>
        <taxon>Peronosporomycetes</taxon>
        <taxon>Peronosporales</taxon>
        <taxon>Peronosporaceae</taxon>
        <taxon>Peronospora</taxon>
    </lineage>
</organism>
<name>A0AAV1UA57_9STRA</name>
<accession>A0AAV1UA57</accession>
<dbReference type="EMBL" id="CAKLBY020000175">
    <property type="protein sequence ID" value="CAK7931501.1"/>
    <property type="molecule type" value="Genomic_DNA"/>
</dbReference>
<feature type="region of interest" description="Disordered" evidence="1">
    <location>
        <begin position="156"/>
        <end position="314"/>
    </location>
</feature>
<protein>
    <recommendedName>
        <fullName evidence="4">Shugoshin C-terminal domain-containing protein</fullName>
    </recommendedName>
</protein>
<reference evidence="2" key="1">
    <citation type="submission" date="2024-01" db="EMBL/GenBank/DDBJ databases">
        <authorList>
            <person name="Webb A."/>
        </authorList>
    </citation>
    <scope>NUCLEOTIDE SEQUENCE</scope>
    <source>
        <strain evidence="2">Pm1</strain>
    </source>
</reference>
<evidence type="ECO:0008006" key="4">
    <source>
        <dbReference type="Google" id="ProtNLM"/>
    </source>
</evidence>
<feature type="compositionally biased region" description="Basic and acidic residues" evidence="1">
    <location>
        <begin position="258"/>
        <end position="275"/>
    </location>
</feature>
<dbReference type="AlphaFoldDB" id="A0AAV1UA57"/>
<proteinExistence type="predicted"/>
<evidence type="ECO:0000256" key="1">
    <source>
        <dbReference type="SAM" id="MobiDB-lite"/>
    </source>
</evidence>
<gene>
    <name evidence="2" type="ORF">PM001_LOCUS16651</name>
</gene>